<dbReference type="Proteomes" id="UP000887229">
    <property type="component" value="Unassembled WGS sequence"/>
</dbReference>
<sequence length="749" mass="83496">MTSSRAVDSGGSLGSRTLLDKIDKLRELGIAGQVPLPQMVVVGDQSAGKSSVLESLTGFHLPRSVSLCTRHATEIICRREDSQSVTVSIVPHSPDPKKLERAQTFRRTLETLQDDGFESIFEEAAEIMGIDLGKDKIKAGSAFSKDVLRVEISGPNEQHLTVIDVPGMFENETPGLTTTSDIELVKTMVEGYIRESRTIILAVVPCNGDIANQKILRYAADADPEGKRTLGVLTKPDLAVEEATKKVVVDLVNGKRRDLALGYCVVKNRGADDSSTDMEERHQKEKAFFAQHPWSALPDDRLGIPALRARIQGLLMSRTKSEIPKVKEEIAARLKAKKQLLEAMGASHSTPEEQRALLGKVASRFVQLKGYALDAYYTRDTVFQEQPDLKLITRMRELNEVFSKTLYGAGHTRIFVGATSPLKAHPVNGNGRTLEPGSESMSASEDGESEGGSIRDEFYYVDCTFAIPNDDQGELETVLADPYDCTSPLEDDILQHIEDEYLASRGYELGTFGAEVVSGIFKEQAKKWRPLTRAHVSNAILVVHHFIKSILEVACPEETIRSSLWIFLSDELLQRYQAAMEHTELLLGVEFQGRAMTYNPAFEKALARTKTERVKNMHTEEKKFFCWGKQNYVLSDTAVVDKLTSLFNKHIGGNDPIKKTRQDIHDVLHEYYKIARDRFVDVVCQQVVDHCLLLGPRSPLSVLSDQLVLQMKPAELEEVAGEDVTSRDRREALTREIDGLNKALKILRF</sequence>
<dbReference type="PROSITE" id="PS51388">
    <property type="entry name" value="GED"/>
    <property type="match status" value="1"/>
</dbReference>
<dbReference type="EMBL" id="MU251267">
    <property type="protein sequence ID" value="KAG9251626.1"/>
    <property type="molecule type" value="Genomic_DNA"/>
</dbReference>
<dbReference type="InterPro" id="IPR030381">
    <property type="entry name" value="G_DYNAMIN_dom"/>
</dbReference>
<dbReference type="InterPro" id="IPR001401">
    <property type="entry name" value="Dynamin_GTPase"/>
</dbReference>
<evidence type="ECO:0000256" key="1">
    <source>
        <dbReference type="ARBA" id="ARBA00022741"/>
    </source>
</evidence>
<keyword evidence="1" id="KW-0547">Nucleotide-binding</keyword>
<evidence type="ECO:0000259" key="5">
    <source>
        <dbReference type="PROSITE" id="PS51718"/>
    </source>
</evidence>
<dbReference type="GO" id="GO:0005739">
    <property type="term" value="C:mitochondrion"/>
    <property type="evidence" value="ECO:0007669"/>
    <property type="project" value="TreeGrafter"/>
</dbReference>
<proteinExistence type="predicted"/>
<dbReference type="InterPro" id="IPR022812">
    <property type="entry name" value="Dynamin"/>
</dbReference>
<dbReference type="FunFam" id="3.40.50.300:FF:001425">
    <property type="entry name" value="Dynamin GTPase, putative"/>
    <property type="match status" value="1"/>
</dbReference>
<dbReference type="GO" id="GO:0000266">
    <property type="term" value="P:mitochondrial fission"/>
    <property type="evidence" value="ECO:0007669"/>
    <property type="project" value="TreeGrafter"/>
</dbReference>
<gene>
    <name evidence="6" type="ORF">F5Z01DRAFT_627197</name>
</gene>
<feature type="domain" description="Dynamin-type G" evidence="5">
    <location>
        <begin position="33"/>
        <end position="324"/>
    </location>
</feature>
<dbReference type="OrthoDB" id="415706at2759"/>
<dbReference type="InterPro" id="IPR027417">
    <property type="entry name" value="P-loop_NTPase"/>
</dbReference>
<dbReference type="SUPFAM" id="SSF52540">
    <property type="entry name" value="P-loop containing nucleoside triphosphate hydrolases"/>
    <property type="match status" value="1"/>
</dbReference>
<dbReference type="GO" id="GO:0006897">
    <property type="term" value="P:endocytosis"/>
    <property type="evidence" value="ECO:0007669"/>
    <property type="project" value="TreeGrafter"/>
</dbReference>
<comment type="caution">
    <text evidence="6">The sequence shown here is derived from an EMBL/GenBank/DDBJ whole genome shotgun (WGS) entry which is preliminary data.</text>
</comment>
<dbReference type="GO" id="GO:0016559">
    <property type="term" value="P:peroxisome fission"/>
    <property type="evidence" value="ECO:0007669"/>
    <property type="project" value="TreeGrafter"/>
</dbReference>
<dbReference type="RefSeq" id="XP_046115550.1">
    <property type="nucleotide sequence ID" value="XM_046261529.1"/>
</dbReference>
<reference evidence="6" key="1">
    <citation type="journal article" date="2021" name="IMA Fungus">
        <title>Genomic characterization of three marine fungi, including Emericellopsis atlantica sp. nov. with signatures of a generalist lifestyle and marine biomass degradation.</title>
        <authorList>
            <person name="Hagestad O.C."/>
            <person name="Hou L."/>
            <person name="Andersen J.H."/>
            <person name="Hansen E.H."/>
            <person name="Altermark B."/>
            <person name="Li C."/>
            <person name="Kuhnert E."/>
            <person name="Cox R.J."/>
            <person name="Crous P.W."/>
            <person name="Spatafora J.W."/>
            <person name="Lail K."/>
            <person name="Amirebrahimi M."/>
            <person name="Lipzen A."/>
            <person name="Pangilinan J."/>
            <person name="Andreopoulos W."/>
            <person name="Hayes R.D."/>
            <person name="Ng V."/>
            <person name="Grigoriev I.V."/>
            <person name="Jackson S.A."/>
            <person name="Sutton T.D.S."/>
            <person name="Dobson A.D.W."/>
            <person name="Rama T."/>
        </authorList>
    </citation>
    <scope>NUCLEOTIDE SEQUENCE</scope>
    <source>
        <strain evidence="6">TS7</strain>
    </source>
</reference>
<dbReference type="SMART" id="SM00053">
    <property type="entry name" value="DYNc"/>
    <property type="match status" value="1"/>
</dbReference>
<dbReference type="GO" id="GO:0005525">
    <property type="term" value="F:GTP binding"/>
    <property type="evidence" value="ECO:0007669"/>
    <property type="project" value="InterPro"/>
</dbReference>
<accession>A0A9P8CNE2</accession>
<evidence type="ECO:0000256" key="3">
    <source>
        <dbReference type="SAM" id="MobiDB-lite"/>
    </source>
</evidence>
<dbReference type="PROSITE" id="PS51718">
    <property type="entry name" value="G_DYNAMIN_2"/>
    <property type="match status" value="1"/>
</dbReference>
<keyword evidence="7" id="KW-1185">Reference proteome</keyword>
<dbReference type="Gene3D" id="3.40.50.300">
    <property type="entry name" value="P-loop containing nucleotide triphosphate hydrolases"/>
    <property type="match status" value="1"/>
</dbReference>
<dbReference type="GO" id="GO:0003924">
    <property type="term" value="F:GTPase activity"/>
    <property type="evidence" value="ECO:0007669"/>
    <property type="project" value="InterPro"/>
</dbReference>
<dbReference type="PANTHER" id="PTHR11566">
    <property type="entry name" value="DYNAMIN"/>
    <property type="match status" value="1"/>
</dbReference>
<dbReference type="InterPro" id="IPR000375">
    <property type="entry name" value="Dynamin_stalk"/>
</dbReference>
<evidence type="ECO:0000313" key="7">
    <source>
        <dbReference type="Proteomes" id="UP000887229"/>
    </source>
</evidence>
<dbReference type="GO" id="GO:0016020">
    <property type="term" value="C:membrane"/>
    <property type="evidence" value="ECO:0007669"/>
    <property type="project" value="TreeGrafter"/>
</dbReference>
<dbReference type="Pfam" id="PF01031">
    <property type="entry name" value="Dynamin_M"/>
    <property type="match status" value="1"/>
</dbReference>
<dbReference type="Pfam" id="PF00350">
    <property type="entry name" value="Dynamin_N"/>
    <property type="match status" value="1"/>
</dbReference>
<organism evidence="6 7">
    <name type="scientific">Emericellopsis atlantica</name>
    <dbReference type="NCBI Taxonomy" id="2614577"/>
    <lineage>
        <taxon>Eukaryota</taxon>
        <taxon>Fungi</taxon>
        <taxon>Dikarya</taxon>
        <taxon>Ascomycota</taxon>
        <taxon>Pezizomycotina</taxon>
        <taxon>Sordariomycetes</taxon>
        <taxon>Hypocreomycetidae</taxon>
        <taxon>Hypocreales</taxon>
        <taxon>Bionectriaceae</taxon>
        <taxon>Emericellopsis</taxon>
    </lineage>
</organism>
<feature type="region of interest" description="Disordered" evidence="3">
    <location>
        <begin position="426"/>
        <end position="452"/>
    </location>
</feature>
<feature type="domain" description="GED" evidence="4">
    <location>
        <begin position="661"/>
        <end position="749"/>
    </location>
</feature>
<protein>
    <submittedName>
        <fullName evidence="6">P-loop containing nucleoside triphosphate hydrolase protein</fullName>
    </submittedName>
</protein>
<keyword evidence="2" id="KW-0342">GTP-binding</keyword>
<dbReference type="InterPro" id="IPR045063">
    <property type="entry name" value="Dynamin_N"/>
</dbReference>
<dbReference type="GO" id="GO:0008017">
    <property type="term" value="F:microtubule binding"/>
    <property type="evidence" value="ECO:0007669"/>
    <property type="project" value="TreeGrafter"/>
</dbReference>
<dbReference type="PANTHER" id="PTHR11566:SF215">
    <property type="entry name" value="DYNAMIN GTPASE"/>
    <property type="match status" value="1"/>
</dbReference>
<dbReference type="GO" id="GO:0005874">
    <property type="term" value="C:microtubule"/>
    <property type="evidence" value="ECO:0007669"/>
    <property type="project" value="TreeGrafter"/>
</dbReference>
<dbReference type="GeneID" id="70292432"/>
<dbReference type="CDD" id="cd08771">
    <property type="entry name" value="DLP_1"/>
    <property type="match status" value="1"/>
</dbReference>
<keyword evidence="6" id="KW-0378">Hydrolase</keyword>
<name>A0A9P8CNE2_9HYPO</name>
<evidence type="ECO:0000256" key="2">
    <source>
        <dbReference type="ARBA" id="ARBA00023134"/>
    </source>
</evidence>
<evidence type="ECO:0000259" key="4">
    <source>
        <dbReference type="PROSITE" id="PS51388"/>
    </source>
</evidence>
<evidence type="ECO:0000313" key="6">
    <source>
        <dbReference type="EMBL" id="KAG9251626.1"/>
    </source>
</evidence>
<dbReference type="InterPro" id="IPR020850">
    <property type="entry name" value="GED_dom"/>
</dbReference>
<dbReference type="GO" id="GO:0048312">
    <property type="term" value="P:intracellular distribution of mitochondria"/>
    <property type="evidence" value="ECO:0007669"/>
    <property type="project" value="TreeGrafter"/>
</dbReference>
<dbReference type="AlphaFoldDB" id="A0A9P8CNE2"/>
<dbReference type="PRINTS" id="PR00195">
    <property type="entry name" value="DYNAMIN"/>
</dbReference>